<protein>
    <submittedName>
        <fullName evidence="1">Uncharacterized protein</fullName>
    </submittedName>
</protein>
<dbReference type="EMBL" id="CBLX010000009">
    <property type="protein sequence ID" value="CDG39346.1"/>
    <property type="molecule type" value="Genomic_DNA"/>
</dbReference>
<evidence type="ECO:0000313" key="2">
    <source>
        <dbReference type="Proteomes" id="UP000027583"/>
    </source>
</evidence>
<organism evidence="1 2">
    <name type="scientific">Asaia bogorensis</name>
    <dbReference type="NCBI Taxonomy" id="91915"/>
    <lineage>
        <taxon>Bacteria</taxon>
        <taxon>Pseudomonadati</taxon>
        <taxon>Pseudomonadota</taxon>
        <taxon>Alphaproteobacteria</taxon>
        <taxon>Acetobacterales</taxon>
        <taxon>Acetobacteraceae</taxon>
        <taxon>Asaia</taxon>
    </lineage>
</organism>
<dbReference type="Proteomes" id="UP000027583">
    <property type="component" value="Unassembled WGS sequence"/>
</dbReference>
<evidence type="ECO:0000313" key="1">
    <source>
        <dbReference type="EMBL" id="CDG39346.1"/>
    </source>
</evidence>
<reference evidence="1 2" key="1">
    <citation type="journal article" date="2014" name="Genome Biol. Evol.">
        <title>Acetic acid bacteria genomes reveal functional traits for adaptation to life in insect guts.</title>
        <authorList>
            <person name="Chouaia B."/>
            <person name="Gaiarsa S."/>
            <person name="Crotti E."/>
            <person name="Comandatore F."/>
            <person name="Degli Esposti M."/>
            <person name="Ricci I."/>
            <person name="Alma A."/>
            <person name="Favia G."/>
            <person name="Bandi C."/>
            <person name="Daffonchio D."/>
        </authorList>
    </citation>
    <scope>NUCLEOTIDE SEQUENCE [LARGE SCALE GENOMIC DNA]</scope>
    <source>
        <strain evidence="1 2">SF2.1</strain>
    </source>
</reference>
<comment type="caution">
    <text evidence="1">The sequence shown here is derived from an EMBL/GenBank/DDBJ whole genome shotgun (WGS) entry which is preliminary data.</text>
</comment>
<proteinExistence type="predicted"/>
<gene>
    <name evidence="1" type="ORF">ASAP_1301</name>
</gene>
<accession>A0A060QJC8</accession>
<reference evidence="1 2" key="2">
    <citation type="journal article" date="2014" name="PLoS ONE">
        <title>Evolution of mitochondria reconstructed from the energy metabolism of living bacteria.</title>
        <authorList>
            <person name="Degli Esposti M."/>
            <person name="Chouaia B."/>
            <person name="Comandatore F."/>
            <person name="Crotti E."/>
            <person name="Sassera D."/>
            <person name="Lievens P.M."/>
            <person name="Daffonchio D."/>
            <person name="Bandi C."/>
        </authorList>
    </citation>
    <scope>NUCLEOTIDE SEQUENCE [LARGE SCALE GENOMIC DNA]</scope>
    <source>
        <strain evidence="1 2">SF2.1</strain>
    </source>
</reference>
<name>A0A060QJC8_9PROT</name>
<dbReference type="AlphaFoldDB" id="A0A060QJC8"/>
<sequence length="71" mass="8321">MDQRTINDREHLLRHCLSGRKKACSHTSDGQYSFSERLDHVIRPLDLFEYAACPEGIRTIYDLRTAMQPTR</sequence>